<evidence type="ECO:0000256" key="9">
    <source>
        <dbReference type="ARBA" id="ARBA00023306"/>
    </source>
</evidence>
<evidence type="ECO:0000256" key="4">
    <source>
        <dbReference type="ARBA" id="ARBA00022475"/>
    </source>
</evidence>
<gene>
    <name evidence="14" type="ORF">H9824_09485</name>
</gene>
<feature type="transmembrane region" description="Helical" evidence="11">
    <location>
        <begin position="20"/>
        <end position="41"/>
    </location>
</feature>
<dbReference type="GO" id="GO:0005886">
    <property type="term" value="C:plasma membrane"/>
    <property type="evidence" value="ECO:0007669"/>
    <property type="project" value="UniProtKB-SubCell"/>
</dbReference>
<dbReference type="Proteomes" id="UP000886851">
    <property type="component" value="Unassembled WGS sequence"/>
</dbReference>
<sequence>MGKNNGNNAVSLFDMQFVTATISTTMVLLLLGMALSAVLMARNLSAYVRENICFSLVLDDGMDNRAVLSLQRRLEKQPFVKEMTYISKEDALKDYIRETGTDPRQFAGFNPLRASVEIRLKSAYANTDSIAQIESLLGQESHIKDIIYQQELVDAVNRNIGRISLLLLGLAALLLLVSFALINNTVKLTIYAKRFLIHTMQLVGAGWGFIRRPFLWRNFWTGLFAGLAADAALWGLAGWLVTADPGLAGVVTARVMGLVAAAVLVAGVLITTLCALLSVNRYLRMRPDALYR</sequence>
<evidence type="ECO:0000256" key="8">
    <source>
        <dbReference type="ARBA" id="ARBA00023136"/>
    </source>
</evidence>
<dbReference type="InterPro" id="IPR040690">
    <property type="entry name" value="FtsX_ECD"/>
</dbReference>
<evidence type="ECO:0000313" key="14">
    <source>
        <dbReference type="EMBL" id="HIY88921.1"/>
    </source>
</evidence>
<dbReference type="Pfam" id="PF18075">
    <property type="entry name" value="FtsX_ECD"/>
    <property type="match status" value="1"/>
</dbReference>
<keyword evidence="6 11" id="KW-0812">Transmembrane</keyword>
<keyword evidence="8 10" id="KW-0472">Membrane</keyword>
<feature type="domain" description="FtsX extracellular" evidence="13">
    <location>
        <begin position="55"/>
        <end position="140"/>
    </location>
</feature>
<dbReference type="PANTHER" id="PTHR47755:SF1">
    <property type="entry name" value="CELL DIVISION PROTEIN FTSX"/>
    <property type="match status" value="1"/>
</dbReference>
<evidence type="ECO:0000256" key="3">
    <source>
        <dbReference type="ARBA" id="ARBA00021907"/>
    </source>
</evidence>
<evidence type="ECO:0000256" key="7">
    <source>
        <dbReference type="ARBA" id="ARBA00022989"/>
    </source>
</evidence>
<evidence type="ECO:0000256" key="6">
    <source>
        <dbReference type="ARBA" id="ARBA00022692"/>
    </source>
</evidence>
<keyword evidence="5 10" id="KW-0132">Cell division</keyword>
<dbReference type="PANTHER" id="PTHR47755">
    <property type="entry name" value="CELL DIVISION PROTEIN FTSX"/>
    <property type="match status" value="1"/>
</dbReference>
<evidence type="ECO:0000256" key="1">
    <source>
        <dbReference type="ARBA" id="ARBA00004651"/>
    </source>
</evidence>
<feature type="transmembrane region" description="Helical" evidence="11">
    <location>
        <begin position="163"/>
        <end position="182"/>
    </location>
</feature>
<protein>
    <recommendedName>
        <fullName evidence="3 10">Cell division protein FtsX</fullName>
    </recommendedName>
</protein>
<dbReference type="InterPro" id="IPR003838">
    <property type="entry name" value="ABC3_permease_C"/>
</dbReference>
<feature type="domain" description="ABC3 transporter permease C-terminal" evidence="12">
    <location>
        <begin position="170"/>
        <end position="286"/>
    </location>
</feature>
<dbReference type="GO" id="GO:0051301">
    <property type="term" value="P:cell division"/>
    <property type="evidence" value="ECO:0007669"/>
    <property type="project" value="UniProtKB-KW"/>
</dbReference>
<accession>A0A9D1ZJK7</accession>
<evidence type="ECO:0000259" key="12">
    <source>
        <dbReference type="Pfam" id="PF02687"/>
    </source>
</evidence>
<comment type="subcellular location">
    <subcellularLocation>
        <location evidence="1">Cell membrane</location>
        <topology evidence="1">Multi-pass membrane protein</topology>
    </subcellularLocation>
</comment>
<name>A0A9D1ZJK7_9BACE</name>
<dbReference type="InterPro" id="IPR004513">
    <property type="entry name" value="FtsX"/>
</dbReference>
<feature type="transmembrane region" description="Helical" evidence="11">
    <location>
        <begin position="253"/>
        <end position="277"/>
    </location>
</feature>
<evidence type="ECO:0000256" key="11">
    <source>
        <dbReference type="SAM" id="Phobius"/>
    </source>
</evidence>
<comment type="caution">
    <text evidence="14">The sequence shown here is derived from an EMBL/GenBank/DDBJ whole genome shotgun (WGS) entry which is preliminary data.</text>
</comment>
<reference evidence="14" key="1">
    <citation type="journal article" date="2021" name="PeerJ">
        <title>Extensive microbial diversity within the chicken gut microbiome revealed by metagenomics and culture.</title>
        <authorList>
            <person name="Gilroy R."/>
            <person name="Ravi A."/>
            <person name="Getino M."/>
            <person name="Pursley I."/>
            <person name="Horton D.L."/>
            <person name="Alikhan N.F."/>
            <person name="Baker D."/>
            <person name="Gharbi K."/>
            <person name="Hall N."/>
            <person name="Watson M."/>
            <person name="Adriaenssens E.M."/>
            <person name="Foster-Nyarko E."/>
            <person name="Jarju S."/>
            <person name="Secka A."/>
            <person name="Antonio M."/>
            <person name="Oren A."/>
            <person name="Chaudhuri R.R."/>
            <person name="La Ragione R."/>
            <person name="Hildebrand F."/>
            <person name="Pallen M.J."/>
        </authorList>
    </citation>
    <scope>NUCLEOTIDE SEQUENCE</scope>
    <source>
        <strain evidence="14">Gambia2-208</strain>
    </source>
</reference>
<evidence type="ECO:0000259" key="13">
    <source>
        <dbReference type="Pfam" id="PF18075"/>
    </source>
</evidence>
<comment type="similarity">
    <text evidence="2 10">Belongs to the ABC-4 integral membrane protein family. FtsX subfamily.</text>
</comment>
<keyword evidence="4 10" id="KW-1003">Cell membrane</keyword>
<keyword evidence="9 10" id="KW-0131">Cell cycle</keyword>
<evidence type="ECO:0000256" key="10">
    <source>
        <dbReference type="PIRNR" id="PIRNR003097"/>
    </source>
</evidence>
<evidence type="ECO:0000313" key="15">
    <source>
        <dbReference type="Proteomes" id="UP000886851"/>
    </source>
</evidence>
<feature type="transmembrane region" description="Helical" evidence="11">
    <location>
        <begin position="222"/>
        <end position="241"/>
    </location>
</feature>
<proteinExistence type="inferred from homology"/>
<keyword evidence="7 11" id="KW-1133">Transmembrane helix</keyword>
<feature type="transmembrane region" description="Helical" evidence="11">
    <location>
        <begin position="188"/>
        <end position="210"/>
    </location>
</feature>
<dbReference type="Pfam" id="PF02687">
    <property type="entry name" value="FtsX"/>
    <property type="match status" value="1"/>
</dbReference>
<dbReference type="AlphaFoldDB" id="A0A9D1ZJK7"/>
<dbReference type="PIRSF" id="PIRSF003097">
    <property type="entry name" value="FtsX"/>
    <property type="match status" value="1"/>
</dbReference>
<organism evidence="14 15">
    <name type="scientific">Candidatus Bacteroides pullicola</name>
    <dbReference type="NCBI Taxonomy" id="2838475"/>
    <lineage>
        <taxon>Bacteria</taxon>
        <taxon>Pseudomonadati</taxon>
        <taxon>Bacteroidota</taxon>
        <taxon>Bacteroidia</taxon>
        <taxon>Bacteroidales</taxon>
        <taxon>Bacteroidaceae</taxon>
        <taxon>Bacteroides</taxon>
    </lineage>
</organism>
<evidence type="ECO:0000256" key="5">
    <source>
        <dbReference type="ARBA" id="ARBA00022618"/>
    </source>
</evidence>
<reference evidence="14" key="2">
    <citation type="submission" date="2021-04" db="EMBL/GenBank/DDBJ databases">
        <authorList>
            <person name="Gilroy R."/>
        </authorList>
    </citation>
    <scope>NUCLEOTIDE SEQUENCE</scope>
    <source>
        <strain evidence="14">Gambia2-208</strain>
    </source>
</reference>
<dbReference type="Gene3D" id="3.30.70.3040">
    <property type="match status" value="1"/>
</dbReference>
<dbReference type="EMBL" id="DXCV01000062">
    <property type="protein sequence ID" value="HIY88921.1"/>
    <property type="molecule type" value="Genomic_DNA"/>
</dbReference>
<evidence type="ECO:0000256" key="2">
    <source>
        <dbReference type="ARBA" id="ARBA00007379"/>
    </source>
</evidence>